<gene>
    <name evidence="3" type="ORF">OCOJLMKI_3965</name>
</gene>
<proteinExistence type="predicted"/>
<reference evidence="3" key="1">
    <citation type="journal article" date="2021" name="Front. Microbiol.">
        <title>Comprehensive Comparative Genomics and Phenotyping of Methylobacterium Species.</title>
        <authorList>
            <person name="Alessa O."/>
            <person name="Ogura Y."/>
            <person name="Fujitani Y."/>
            <person name="Takami H."/>
            <person name="Hayashi T."/>
            <person name="Sahin N."/>
            <person name="Tani A."/>
        </authorList>
    </citation>
    <scope>NUCLEOTIDE SEQUENCE</scope>
    <source>
        <strain evidence="3">DSM 19015</strain>
    </source>
</reference>
<evidence type="ECO:0000313" key="4">
    <source>
        <dbReference type="Proteomes" id="UP001055125"/>
    </source>
</evidence>
<feature type="region of interest" description="Disordered" evidence="2">
    <location>
        <begin position="1"/>
        <end position="23"/>
    </location>
</feature>
<protein>
    <recommendedName>
        <fullName evidence="5">Cell division protein DivIVA</fullName>
    </recommendedName>
</protein>
<keyword evidence="1" id="KW-0175">Coiled coil</keyword>
<dbReference type="EMBL" id="BPQP01000067">
    <property type="protein sequence ID" value="GJD96740.1"/>
    <property type="molecule type" value="Genomic_DNA"/>
</dbReference>
<dbReference type="Proteomes" id="UP001055125">
    <property type="component" value="Unassembled WGS sequence"/>
</dbReference>
<organism evidence="3 4">
    <name type="scientific">Methylobacterium iners</name>
    <dbReference type="NCBI Taxonomy" id="418707"/>
    <lineage>
        <taxon>Bacteria</taxon>
        <taxon>Pseudomonadati</taxon>
        <taxon>Pseudomonadota</taxon>
        <taxon>Alphaproteobacteria</taxon>
        <taxon>Hyphomicrobiales</taxon>
        <taxon>Methylobacteriaceae</taxon>
        <taxon>Methylobacterium</taxon>
    </lineage>
</organism>
<reference evidence="3" key="2">
    <citation type="submission" date="2021-08" db="EMBL/GenBank/DDBJ databases">
        <authorList>
            <person name="Tani A."/>
            <person name="Ola A."/>
            <person name="Ogura Y."/>
            <person name="Katsura K."/>
            <person name="Hayashi T."/>
        </authorList>
    </citation>
    <scope>NUCLEOTIDE SEQUENCE</scope>
    <source>
        <strain evidence="3">DSM 19015</strain>
    </source>
</reference>
<feature type="coiled-coil region" evidence="1">
    <location>
        <begin position="63"/>
        <end position="167"/>
    </location>
</feature>
<name>A0ABQ4S0U8_9HYPH</name>
<evidence type="ECO:0000313" key="3">
    <source>
        <dbReference type="EMBL" id="GJD96740.1"/>
    </source>
</evidence>
<evidence type="ECO:0000256" key="1">
    <source>
        <dbReference type="SAM" id="Coils"/>
    </source>
</evidence>
<evidence type="ECO:0000256" key="2">
    <source>
        <dbReference type="SAM" id="MobiDB-lite"/>
    </source>
</evidence>
<evidence type="ECO:0008006" key="5">
    <source>
        <dbReference type="Google" id="ProtNLM"/>
    </source>
</evidence>
<sequence>MASALKFPRPVIPDFDQPSGGRDNRYRLDEAFDGLHPAMPVPLSLAGIPESEHPLQQDWSHLIDLMQTKFEECREIKSQAEEQDKRVSELLDRVRDDIRAARERVAAAEAYAQDVETQAETRIKALEERAASAQAYAMDVQKRAEAMVKAAEERAAAAEERARLAETWLSRVYETISGECSAKPDAASAA</sequence>
<accession>A0ABQ4S0U8</accession>
<keyword evidence="4" id="KW-1185">Reference proteome</keyword>
<comment type="caution">
    <text evidence="3">The sequence shown here is derived from an EMBL/GenBank/DDBJ whole genome shotgun (WGS) entry which is preliminary data.</text>
</comment>